<gene>
    <name evidence="1" type="ORF">LSAA_447</name>
</gene>
<dbReference type="AlphaFoldDB" id="A0A7R8GZP3"/>
<dbReference type="GO" id="GO:0006357">
    <property type="term" value="P:regulation of transcription by RNA polymerase II"/>
    <property type="evidence" value="ECO:0007669"/>
    <property type="project" value="InterPro"/>
</dbReference>
<dbReference type="GO" id="GO:0003713">
    <property type="term" value="F:transcription coactivator activity"/>
    <property type="evidence" value="ECO:0007669"/>
    <property type="project" value="InterPro"/>
</dbReference>
<organism evidence="1 2">
    <name type="scientific">Lepeophtheirus salmonis</name>
    <name type="common">Salmon louse</name>
    <name type="synonym">Caligus salmonis</name>
    <dbReference type="NCBI Taxonomy" id="72036"/>
    <lineage>
        <taxon>Eukaryota</taxon>
        <taxon>Metazoa</taxon>
        <taxon>Ecdysozoa</taxon>
        <taxon>Arthropoda</taxon>
        <taxon>Crustacea</taxon>
        <taxon>Multicrustacea</taxon>
        <taxon>Hexanauplia</taxon>
        <taxon>Copepoda</taxon>
        <taxon>Siphonostomatoida</taxon>
        <taxon>Caligidae</taxon>
        <taxon>Lepeophtheirus</taxon>
    </lineage>
</organism>
<dbReference type="EMBL" id="HG994580">
    <property type="protein sequence ID" value="CAF2767991.1"/>
    <property type="molecule type" value="Genomic_DNA"/>
</dbReference>
<name>A0A7R8GZP3_LEPSM</name>
<keyword evidence="2" id="KW-1185">Reference proteome</keyword>
<dbReference type="Proteomes" id="UP000675881">
    <property type="component" value="Chromosome 1"/>
</dbReference>
<accession>A0A7R8GZP3</accession>
<dbReference type="PANTHER" id="PTHR18834:SF2">
    <property type="entry name" value="STEROID RECEPTOR RNA ACTIVATOR 1"/>
    <property type="match status" value="1"/>
</dbReference>
<proteinExistence type="predicted"/>
<evidence type="ECO:0000313" key="2">
    <source>
        <dbReference type="Proteomes" id="UP000675881"/>
    </source>
</evidence>
<dbReference type="PANTHER" id="PTHR18834">
    <property type="entry name" value="STEROID RECEPTOR RNA ACTIVATOR 1"/>
    <property type="match status" value="1"/>
</dbReference>
<dbReference type="InterPro" id="IPR040243">
    <property type="entry name" value="Steroid_recept_RNA_1"/>
</dbReference>
<protein>
    <submittedName>
        <fullName evidence="1">(salmon louse) hypothetical protein</fullName>
    </submittedName>
</protein>
<reference evidence="1" key="1">
    <citation type="submission" date="2021-02" db="EMBL/GenBank/DDBJ databases">
        <authorList>
            <person name="Bekaert M."/>
        </authorList>
    </citation>
    <scope>NUCLEOTIDE SEQUENCE</scope>
    <source>
        <strain evidence="1">IoA-00</strain>
    </source>
</reference>
<sequence>MEGIGWVMKNMDSMDSVIKEGSHDVAWNDPPQFAYNPGSTDRRKLTQRIGMSQYGEPIQSAVGGISNPARRMQPSPNRALLEDDKNAPVPDLNIVSQGFKALLYGSQADDKRKRDVIRRIEMMETKWSSGGLNDNVMRGCGKILDLLTKASFDDALKVQTRDQATHSAVISTTTIIFVVWAIRFVYIKILCQ</sequence>
<dbReference type="GO" id="GO:0005634">
    <property type="term" value="C:nucleus"/>
    <property type="evidence" value="ECO:0007669"/>
    <property type="project" value="TreeGrafter"/>
</dbReference>
<evidence type="ECO:0000313" key="1">
    <source>
        <dbReference type="EMBL" id="CAF2767991.1"/>
    </source>
</evidence>
<dbReference type="Gene3D" id="1.20.940.10">
    <property type="entry name" value="Functional domain of the splicing factor Prp18"/>
    <property type="match status" value="1"/>
</dbReference>